<proteinExistence type="predicted"/>
<gene>
    <name evidence="2" type="ORF">BK670_11220</name>
</gene>
<protein>
    <submittedName>
        <fullName evidence="2">Uncharacterized protein</fullName>
    </submittedName>
</protein>
<sequence length="76" mass="8519">MRAGIVADAGRGQQRAVLPRQSAPQPLSGGPIGEERPDEFQIGSYLQPYAQYWFDVGTRLILQQPCIRIKPRRKSP</sequence>
<evidence type="ECO:0000313" key="2">
    <source>
        <dbReference type="EMBL" id="RON80759.1"/>
    </source>
</evidence>
<comment type="caution">
    <text evidence="2">The sequence shown here is derived from an EMBL/GenBank/DDBJ whole genome shotgun (WGS) entry which is preliminary data.</text>
</comment>
<accession>A0A423MBX9</accession>
<dbReference type="AlphaFoldDB" id="A0A423MBX9"/>
<reference evidence="2 3" key="1">
    <citation type="submission" date="2016-10" db="EMBL/GenBank/DDBJ databases">
        <title>Comparative genome analysis of multiple Pseudomonas spp. focuses on biocontrol and plant growth promoting traits.</title>
        <authorList>
            <person name="Tao X.-Y."/>
            <person name="Taylor C.G."/>
        </authorList>
    </citation>
    <scope>NUCLEOTIDE SEQUENCE [LARGE SCALE GENOMIC DNA]</scope>
    <source>
        <strain evidence="2 3">28B5</strain>
    </source>
</reference>
<dbReference type="EMBL" id="MOBX01000013">
    <property type="protein sequence ID" value="RON80759.1"/>
    <property type="molecule type" value="Genomic_DNA"/>
</dbReference>
<dbReference type="Proteomes" id="UP000285378">
    <property type="component" value="Unassembled WGS sequence"/>
</dbReference>
<evidence type="ECO:0000313" key="3">
    <source>
        <dbReference type="Proteomes" id="UP000285378"/>
    </source>
</evidence>
<name>A0A423MBX9_PSEFL</name>
<feature type="region of interest" description="Disordered" evidence="1">
    <location>
        <begin position="1"/>
        <end position="38"/>
    </location>
</feature>
<organism evidence="2 3">
    <name type="scientific">Pseudomonas fluorescens</name>
    <dbReference type="NCBI Taxonomy" id="294"/>
    <lineage>
        <taxon>Bacteria</taxon>
        <taxon>Pseudomonadati</taxon>
        <taxon>Pseudomonadota</taxon>
        <taxon>Gammaproteobacteria</taxon>
        <taxon>Pseudomonadales</taxon>
        <taxon>Pseudomonadaceae</taxon>
        <taxon>Pseudomonas</taxon>
    </lineage>
</organism>
<evidence type="ECO:0000256" key="1">
    <source>
        <dbReference type="SAM" id="MobiDB-lite"/>
    </source>
</evidence>